<reference evidence="2" key="1">
    <citation type="submission" date="2022-11" db="UniProtKB">
        <authorList>
            <consortium name="WormBaseParasite"/>
        </authorList>
    </citation>
    <scope>IDENTIFICATION</scope>
</reference>
<evidence type="ECO:0000313" key="2">
    <source>
        <dbReference type="WBParaSite" id="ES5_v2.g11191.t1"/>
    </source>
</evidence>
<organism evidence="1 2">
    <name type="scientific">Panagrolaimus sp. ES5</name>
    <dbReference type="NCBI Taxonomy" id="591445"/>
    <lineage>
        <taxon>Eukaryota</taxon>
        <taxon>Metazoa</taxon>
        <taxon>Ecdysozoa</taxon>
        <taxon>Nematoda</taxon>
        <taxon>Chromadorea</taxon>
        <taxon>Rhabditida</taxon>
        <taxon>Tylenchina</taxon>
        <taxon>Panagrolaimomorpha</taxon>
        <taxon>Panagrolaimoidea</taxon>
        <taxon>Panagrolaimidae</taxon>
        <taxon>Panagrolaimus</taxon>
    </lineage>
</organism>
<sequence length="274" mass="31291">MRFSAAIDDKKSFEALIQAATCASAFLEDEELTLKILPDGVAFVCATGFNTGYYMEIKLFEQEIFSAFRMEGISDEKNVIIMQLKRAHFMQILKAEDEEVRIKLVKRDNLPKLTAEFKGSGFLKTIPVKMVKNLLLADYMTPSINEPIVGLIIKPMYSFEKLFKTFLALEVEATQLRLVGDGNLFVKCRNLEGIEFTAIAADLESVEDVEHHGDTDYFRVRVEVMNKYFNCMPAEANHCEIRVTDLNQIVVTVKHYDADYNLYMSALRDEAFED</sequence>
<dbReference type="WBParaSite" id="ES5_v2.g11191.t1">
    <property type="protein sequence ID" value="ES5_v2.g11191.t1"/>
    <property type="gene ID" value="ES5_v2.g11191"/>
</dbReference>
<dbReference type="Proteomes" id="UP000887579">
    <property type="component" value="Unplaced"/>
</dbReference>
<protein>
    <submittedName>
        <fullName evidence="2">Proliferating cell nuclear antigen</fullName>
    </submittedName>
</protein>
<evidence type="ECO:0000313" key="1">
    <source>
        <dbReference type="Proteomes" id="UP000887579"/>
    </source>
</evidence>
<name>A0AC34F316_9BILA</name>
<accession>A0AC34F316</accession>
<proteinExistence type="predicted"/>